<accession>A0ACD3BC99</accession>
<dbReference type="Proteomes" id="UP000308600">
    <property type="component" value="Unassembled WGS sequence"/>
</dbReference>
<sequence length="963" mass="106989">MGFMEDLVRTLLRQTELVDVAIEAEYLPGATAASTDSDIALGNRRILAVVFHPGSFGGPEEGSVFICKRTPWGDDTGLEDVEIDRIIPISDAFSISMAQTRRNAVDLHGNTTASILNQSQAGFLVTVVPGESTEEESLTFFTDNTQALRVLVAECKRFKDQAPGGAEFVGSYQAPEPFSWLRHYLSRTKTPQLSSLAWDIRVTNTPLHAQLSPASAGSPGDDKFDATVVQHDWVSKTAKATTTREQFQLKLRVGTFNVNGCIPSQDLSSWIQGTDTTGVGSIDLSPVSPLGSAFTGINTVLDQKSPIEPETPLTAKTSITTIDEYDLPDIFVFGFQELDLSTEALLYSTSTFREDTWTTAILAALGEKATLYEKLASKQLVGMLLVIFTKKEIVGCFSDIQVSSAAAGIMGFLGNKGGTAIRLAFTPPDTKDSTRALVPTVFTFVNAHLAAFDEMYEKRNADFQDVSRRLTFPTGSVQVMDNGNATSASAYSIYDCDVLIWLVYLNYRLDLPDQDVRDILDSQYEDKLETLLKYDQLRKAIRTKKAFEGFLEHSITHLPTYRFSPGLPTDALGYDMKRKPAWTDRVLYMHDPSIGFHQTSYTGHPRITFSDHRPVATEIDITINVYDKGQLDSIARKLYRQVDVLEHPSLQPALRLNTDSLNLGTISYRRRVSQELRLENTGKIPCAYRFIRPEDEAPLYPEWLNVEPLAGLILPGEVVNVEISAYVGDKAASELNLGPKELEWTFVVHTIYGRDSFVGVTATYEYTCFATNLDRLLRLKGSARSLTSPDDLLPEENARNAPKDFMKLINWLMGADTDLNVLFTTSADENLVQVIQECLDTGEEFTFSKNEEKTAIAIAFGATILQFLKAMPDPVIPASLHTQCAQVTNRDDAFELLEAFPPASVNVWISFTAFLHFVCQSSEDTDARVVQLAMIFAPILLRDDDAYPVSPFKRRRFLSFFMS</sequence>
<protein>
    <submittedName>
        <fullName evidence="1">DNase I-like protein</fullName>
    </submittedName>
</protein>
<dbReference type="EMBL" id="ML208262">
    <property type="protein sequence ID" value="TFK75551.1"/>
    <property type="molecule type" value="Genomic_DNA"/>
</dbReference>
<evidence type="ECO:0000313" key="1">
    <source>
        <dbReference type="EMBL" id="TFK75551.1"/>
    </source>
</evidence>
<organism evidence="1 2">
    <name type="scientific">Pluteus cervinus</name>
    <dbReference type="NCBI Taxonomy" id="181527"/>
    <lineage>
        <taxon>Eukaryota</taxon>
        <taxon>Fungi</taxon>
        <taxon>Dikarya</taxon>
        <taxon>Basidiomycota</taxon>
        <taxon>Agaricomycotina</taxon>
        <taxon>Agaricomycetes</taxon>
        <taxon>Agaricomycetidae</taxon>
        <taxon>Agaricales</taxon>
        <taxon>Pluteineae</taxon>
        <taxon>Pluteaceae</taxon>
        <taxon>Pluteus</taxon>
    </lineage>
</organism>
<name>A0ACD3BC99_9AGAR</name>
<gene>
    <name evidence="1" type="ORF">BDN72DRAFT_831828</name>
</gene>
<keyword evidence="2" id="KW-1185">Reference proteome</keyword>
<evidence type="ECO:0000313" key="2">
    <source>
        <dbReference type="Proteomes" id="UP000308600"/>
    </source>
</evidence>
<proteinExistence type="predicted"/>
<reference evidence="1 2" key="1">
    <citation type="journal article" date="2019" name="Nat. Ecol. Evol.">
        <title>Megaphylogeny resolves global patterns of mushroom evolution.</title>
        <authorList>
            <person name="Varga T."/>
            <person name="Krizsan K."/>
            <person name="Foldi C."/>
            <person name="Dima B."/>
            <person name="Sanchez-Garcia M."/>
            <person name="Sanchez-Ramirez S."/>
            <person name="Szollosi G.J."/>
            <person name="Szarkandi J.G."/>
            <person name="Papp V."/>
            <person name="Albert L."/>
            <person name="Andreopoulos W."/>
            <person name="Angelini C."/>
            <person name="Antonin V."/>
            <person name="Barry K.W."/>
            <person name="Bougher N.L."/>
            <person name="Buchanan P."/>
            <person name="Buyck B."/>
            <person name="Bense V."/>
            <person name="Catcheside P."/>
            <person name="Chovatia M."/>
            <person name="Cooper J."/>
            <person name="Damon W."/>
            <person name="Desjardin D."/>
            <person name="Finy P."/>
            <person name="Geml J."/>
            <person name="Haridas S."/>
            <person name="Hughes K."/>
            <person name="Justo A."/>
            <person name="Karasinski D."/>
            <person name="Kautmanova I."/>
            <person name="Kiss B."/>
            <person name="Kocsube S."/>
            <person name="Kotiranta H."/>
            <person name="LaButti K.M."/>
            <person name="Lechner B.E."/>
            <person name="Liimatainen K."/>
            <person name="Lipzen A."/>
            <person name="Lukacs Z."/>
            <person name="Mihaltcheva S."/>
            <person name="Morgado L.N."/>
            <person name="Niskanen T."/>
            <person name="Noordeloos M.E."/>
            <person name="Ohm R.A."/>
            <person name="Ortiz-Santana B."/>
            <person name="Ovrebo C."/>
            <person name="Racz N."/>
            <person name="Riley R."/>
            <person name="Savchenko A."/>
            <person name="Shiryaev A."/>
            <person name="Soop K."/>
            <person name="Spirin V."/>
            <person name="Szebenyi C."/>
            <person name="Tomsovsky M."/>
            <person name="Tulloss R.E."/>
            <person name="Uehling J."/>
            <person name="Grigoriev I.V."/>
            <person name="Vagvolgyi C."/>
            <person name="Papp T."/>
            <person name="Martin F.M."/>
            <person name="Miettinen O."/>
            <person name="Hibbett D.S."/>
            <person name="Nagy L.G."/>
        </authorList>
    </citation>
    <scope>NUCLEOTIDE SEQUENCE [LARGE SCALE GENOMIC DNA]</scope>
    <source>
        <strain evidence="1 2">NL-1719</strain>
    </source>
</reference>